<gene>
    <name evidence="11" type="ORF">BDN70DRAFT_906384</name>
</gene>
<dbReference type="InterPro" id="IPR036396">
    <property type="entry name" value="Cyt_P450_sf"/>
</dbReference>
<dbReference type="InterPro" id="IPR017972">
    <property type="entry name" value="Cyt_P450_CS"/>
</dbReference>
<evidence type="ECO:0000256" key="1">
    <source>
        <dbReference type="ARBA" id="ARBA00001971"/>
    </source>
</evidence>
<evidence type="ECO:0000256" key="10">
    <source>
        <dbReference type="RuleBase" id="RU000461"/>
    </source>
</evidence>
<dbReference type="PRINTS" id="PR00463">
    <property type="entry name" value="EP450I"/>
</dbReference>
<evidence type="ECO:0000256" key="8">
    <source>
        <dbReference type="ARBA" id="ARBA00023033"/>
    </source>
</evidence>
<dbReference type="InterPro" id="IPR002401">
    <property type="entry name" value="Cyt_P450_E_grp-I"/>
</dbReference>
<evidence type="ECO:0000256" key="5">
    <source>
        <dbReference type="ARBA" id="ARBA00022723"/>
    </source>
</evidence>
<name>A0A9P5Z2J5_9AGAR</name>
<dbReference type="OrthoDB" id="2789670at2759"/>
<keyword evidence="8 10" id="KW-0503">Monooxygenase</keyword>
<dbReference type="GO" id="GO:0005506">
    <property type="term" value="F:iron ion binding"/>
    <property type="evidence" value="ECO:0007669"/>
    <property type="project" value="InterPro"/>
</dbReference>
<dbReference type="EMBL" id="MU155219">
    <property type="protein sequence ID" value="KAF9479115.1"/>
    <property type="molecule type" value="Genomic_DNA"/>
</dbReference>
<dbReference type="PANTHER" id="PTHR46300">
    <property type="entry name" value="P450, PUTATIVE (EUROFUNG)-RELATED-RELATED"/>
    <property type="match status" value="1"/>
</dbReference>
<evidence type="ECO:0000256" key="9">
    <source>
        <dbReference type="PIRSR" id="PIRSR602401-1"/>
    </source>
</evidence>
<protein>
    <submittedName>
        <fullName evidence="11">Cytochrome P450</fullName>
    </submittedName>
</protein>
<dbReference type="GO" id="GO:0016705">
    <property type="term" value="F:oxidoreductase activity, acting on paired donors, with incorporation or reduction of molecular oxygen"/>
    <property type="evidence" value="ECO:0007669"/>
    <property type="project" value="InterPro"/>
</dbReference>
<dbReference type="InterPro" id="IPR001128">
    <property type="entry name" value="Cyt_P450"/>
</dbReference>
<evidence type="ECO:0000256" key="2">
    <source>
        <dbReference type="ARBA" id="ARBA00005179"/>
    </source>
</evidence>
<accession>A0A9P5Z2J5</accession>
<feature type="binding site" description="axial binding residue" evidence="9">
    <location>
        <position position="456"/>
    </location>
    <ligand>
        <name>heme</name>
        <dbReference type="ChEBI" id="CHEBI:30413"/>
    </ligand>
    <ligandPart>
        <name>Fe</name>
        <dbReference type="ChEBI" id="CHEBI:18248"/>
    </ligandPart>
</feature>
<dbReference type="Gene3D" id="1.10.630.10">
    <property type="entry name" value="Cytochrome P450"/>
    <property type="match status" value="1"/>
</dbReference>
<dbReference type="PROSITE" id="PS00086">
    <property type="entry name" value="CYTOCHROME_P450"/>
    <property type="match status" value="1"/>
</dbReference>
<dbReference type="GO" id="GO:0020037">
    <property type="term" value="F:heme binding"/>
    <property type="evidence" value="ECO:0007669"/>
    <property type="project" value="InterPro"/>
</dbReference>
<dbReference type="PANTHER" id="PTHR46300:SF7">
    <property type="entry name" value="P450, PUTATIVE (EUROFUNG)-RELATED"/>
    <property type="match status" value="1"/>
</dbReference>
<dbReference type="InterPro" id="IPR050364">
    <property type="entry name" value="Cytochrome_P450_fung"/>
</dbReference>
<evidence type="ECO:0000256" key="3">
    <source>
        <dbReference type="ARBA" id="ARBA00010617"/>
    </source>
</evidence>
<dbReference type="SUPFAM" id="SSF48264">
    <property type="entry name" value="Cytochrome P450"/>
    <property type="match status" value="1"/>
</dbReference>
<keyword evidence="12" id="KW-1185">Reference proteome</keyword>
<keyword evidence="7 9" id="KW-0408">Iron</keyword>
<sequence>MVNLLSLTTHLFETYPLYTSLSALLVILVTKRRIDYWRRNPRNLPLPPGPKGYPLIGNLFDAPIEKPWLVYNEWAKVYGDMIYFEVLGQRFLILNSLEKIEDLFEKRSFNYSDRMRMPMVLELMDWYYNMAMLPYGTWWRRHRRTFNEHFHATAVWKYQPTQAREARAFLSRLLTSPENFLHHVRHTFAATIMSIAYGVRVKGPDDPYILNAEAALYGLAEAGIPGTFLVDFVPLLKYVPSWFPGATFKRKADRWNKINKEVYRKPFEYVEEQMKKGTAAPCLASTLIQLLPDEEDPLREEERKIAMNVSAVTYVAGADTTVSAVQCFFLAMTMYPEVQKKAQAEIDGVIGNGRLPEFSDRQALPYINALVKESMRWQSIIPLAVGHMASEDDEYNGYFIPKGTVVLGNGWAILHDPAVFKDPLEYQPERYLKNGQLDPNVRQPDTGAFGFGRRMCPGRHMSDNSLYAIVSSVLAVYNISAPLDEQGKPVEMKAEVTSGLLSYPVPFKCDIKPRSLVAEVLIRDSIMADN</sequence>
<keyword evidence="6 10" id="KW-0560">Oxidoreductase</keyword>
<dbReference type="GO" id="GO:0004497">
    <property type="term" value="F:monooxygenase activity"/>
    <property type="evidence" value="ECO:0007669"/>
    <property type="project" value="UniProtKB-KW"/>
</dbReference>
<proteinExistence type="inferred from homology"/>
<evidence type="ECO:0000256" key="6">
    <source>
        <dbReference type="ARBA" id="ARBA00023002"/>
    </source>
</evidence>
<organism evidence="11 12">
    <name type="scientific">Pholiota conissans</name>
    <dbReference type="NCBI Taxonomy" id="109636"/>
    <lineage>
        <taxon>Eukaryota</taxon>
        <taxon>Fungi</taxon>
        <taxon>Dikarya</taxon>
        <taxon>Basidiomycota</taxon>
        <taxon>Agaricomycotina</taxon>
        <taxon>Agaricomycetes</taxon>
        <taxon>Agaricomycetidae</taxon>
        <taxon>Agaricales</taxon>
        <taxon>Agaricineae</taxon>
        <taxon>Strophariaceae</taxon>
        <taxon>Pholiota</taxon>
    </lineage>
</organism>
<comment type="cofactor">
    <cofactor evidence="1 9">
        <name>heme</name>
        <dbReference type="ChEBI" id="CHEBI:30413"/>
    </cofactor>
</comment>
<keyword evidence="4 9" id="KW-0349">Heme</keyword>
<reference evidence="11" key="1">
    <citation type="submission" date="2020-11" db="EMBL/GenBank/DDBJ databases">
        <authorList>
            <consortium name="DOE Joint Genome Institute"/>
            <person name="Ahrendt S."/>
            <person name="Riley R."/>
            <person name="Andreopoulos W."/>
            <person name="Labutti K."/>
            <person name="Pangilinan J."/>
            <person name="Ruiz-Duenas F.J."/>
            <person name="Barrasa J.M."/>
            <person name="Sanchez-Garcia M."/>
            <person name="Camarero S."/>
            <person name="Miyauchi S."/>
            <person name="Serrano A."/>
            <person name="Linde D."/>
            <person name="Babiker R."/>
            <person name="Drula E."/>
            <person name="Ayuso-Fernandez I."/>
            <person name="Pacheco R."/>
            <person name="Padilla G."/>
            <person name="Ferreira P."/>
            <person name="Barriuso J."/>
            <person name="Kellner H."/>
            <person name="Castanera R."/>
            <person name="Alfaro M."/>
            <person name="Ramirez L."/>
            <person name="Pisabarro A.G."/>
            <person name="Kuo A."/>
            <person name="Tritt A."/>
            <person name="Lipzen A."/>
            <person name="He G."/>
            <person name="Yan M."/>
            <person name="Ng V."/>
            <person name="Cullen D."/>
            <person name="Martin F."/>
            <person name="Rosso M.-N."/>
            <person name="Henrissat B."/>
            <person name="Hibbett D."/>
            <person name="Martinez A.T."/>
            <person name="Grigoriev I.V."/>
        </authorList>
    </citation>
    <scope>NUCLEOTIDE SEQUENCE</scope>
    <source>
        <strain evidence="11">CIRM-BRFM 674</strain>
    </source>
</reference>
<keyword evidence="5 9" id="KW-0479">Metal-binding</keyword>
<evidence type="ECO:0000313" key="12">
    <source>
        <dbReference type="Proteomes" id="UP000807469"/>
    </source>
</evidence>
<dbReference type="Proteomes" id="UP000807469">
    <property type="component" value="Unassembled WGS sequence"/>
</dbReference>
<evidence type="ECO:0000256" key="4">
    <source>
        <dbReference type="ARBA" id="ARBA00022617"/>
    </source>
</evidence>
<comment type="caution">
    <text evidence="11">The sequence shown here is derived from an EMBL/GenBank/DDBJ whole genome shotgun (WGS) entry which is preliminary data.</text>
</comment>
<comment type="similarity">
    <text evidence="3 10">Belongs to the cytochrome P450 family.</text>
</comment>
<dbReference type="Pfam" id="PF00067">
    <property type="entry name" value="p450"/>
    <property type="match status" value="1"/>
</dbReference>
<evidence type="ECO:0000256" key="7">
    <source>
        <dbReference type="ARBA" id="ARBA00023004"/>
    </source>
</evidence>
<dbReference type="AlphaFoldDB" id="A0A9P5Z2J5"/>
<evidence type="ECO:0000313" key="11">
    <source>
        <dbReference type="EMBL" id="KAF9479115.1"/>
    </source>
</evidence>
<dbReference type="CDD" id="cd11065">
    <property type="entry name" value="CYP64-like"/>
    <property type="match status" value="1"/>
</dbReference>
<comment type="pathway">
    <text evidence="2">Secondary metabolite biosynthesis.</text>
</comment>